<sequence length="136" mass="14483">MPPEQEPDWPGLDAKRDELFYNTARMREIADELDRLLAPLTGEGAGSVGHLESAAPLSEAALGTWSEAGPLVNSVRSTGTGAIGVIAGSEPGSQLPHVYGLLVNRYKEVIEAIRTQAAIYERHDPDGVSDSEARSS</sequence>
<organism evidence="1 2">
    <name type="scientific">Sinosporangium album</name>
    <dbReference type="NCBI Taxonomy" id="504805"/>
    <lineage>
        <taxon>Bacteria</taxon>
        <taxon>Bacillati</taxon>
        <taxon>Actinomycetota</taxon>
        <taxon>Actinomycetes</taxon>
        <taxon>Streptosporangiales</taxon>
        <taxon>Streptosporangiaceae</taxon>
        <taxon>Sinosporangium</taxon>
    </lineage>
</organism>
<dbReference type="EMBL" id="FNCN01000010">
    <property type="protein sequence ID" value="SDH01069.1"/>
    <property type="molecule type" value="Genomic_DNA"/>
</dbReference>
<keyword evidence="2" id="KW-1185">Reference proteome</keyword>
<evidence type="ECO:0008006" key="3">
    <source>
        <dbReference type="Google" id="ProtNLM"/>
    </source>
</evidence>
<evidence type="ECO:0000313" key="1">
    <source>
        <dbReference type="EMBL" id="SDH01069.1"/>
    </source>
</evidence>
<dbReference type="STRING" id="504805.SAMN05421505_110100"/>
<gene>
    <name evidence="1" type="ORF">SAMN05421505_110100</name>
</gene>
<name>A0A1G7YXS5_9ACTN</name>
<dbReference type="AlphaFoldDB" id="A0A1G7YXS5"/>
<proteinExistence type="predicted"/>
<protein>
    <recommendedName>
        <fullName evidence="3">PE family protein</fullName>
    </recommendedName>
</protein>
<accession>A0A1G7YXS5</accession>
<evidence type="ECO:0000313" key="2">
    <source>
        <dbReference type="Proteomes" id="UP000198923"/>
    </source>
</evidence>
<dbReference type="RefSeq" id="WP_093170650.1">
    <property type="nucleotide sequence ID" value="NZ_FNCN01000010.1"/>
</dbReference>
<dbReference type="OrthoDB" id="3541306at2"/>
<reference evidence="1 2" key="1">
    <citation type="submission" date="2016-10" db="EMBL/GenBank/DDBJ databases">
        <authorList>
            <person name="de Groot N.N."/>
        </authorList>
    </citation>
    <scope>NUCLEOTIDE SEQUENCE [LARGE SCALE GENOMIC DNA]</scope>
    <source>
        <strain evidence="1 2">CPCC 201354</strain>
    </source>
</reference>
<dbReference type="Proteomes" id="UP000198923">
    <property type="component" value="Unassembled WGS sequence"/>
</dbReference>